<evidence type="ECO:0000259" key="14">
    <source>
        <dbReference type="Pfam" id="PF07715"/>
    </source>
</evidence>
<dbReference type="InterPro" id="IPR036942">
    <property type="entry name" value="Beta-barrel_TonB_sf"/>
</dbReference>
<keyword evidence="5 11" id="KW-0812">Transmembrane</keyword>
<dbReference type="OrthoDB" id="9775095at2"/>
<keyword evidence="4" id="KW-0410">Iron transport</keyword>
<dbReference type="SUPFAM" id="SSF56935">
    <property type="entry name" value="Porins"/>
    <property type="match status" value="1"/>
</dbReference>
<comment type="similarity">
    <text evidence="11 12">Belongs to the TonB-dependent receptor family.</text>
</comment>
<dbReference type="SUPFAM" id="SSF49452">
    <property type="entry name" value="Starch-binding domain-like"/>
    <property type="match status" value="1"/>
</dbReference>
<keyword evidence="6" id="KW-0408">Iron</keyword>
<evidence type="ECO:0000313" key="15">
    <source>
        <dbReference type="EMBL" id="SEA77644.1"/>
    </source>
</evidence>
<dbReference type="RefSeq" id="WP_090556660.1">
    <property type="nucleotide sequence ID" value="NZ_FNRA01000005.1"/>
</dbReference>
<proteinExistence type="inferred from homology"/>
<evidence type="ECO:0000313" key="16">
    <source>
        <dbReference type="Proteomes" id="UP000198850"/>
    </source>
</evidence>
<dbReference type="InterPro" id="IPR039426">
    <property type="entry name" value="TonB-dep_rcpt-like"/>
</dbReference>
<dbReference type="EMBL" id="FNRA01000005">
    <property type="protein sequence ID" value="SEA77644.1"/>
    <property type="molecule type" value="Genomic_DNA"/>
</dbReference>
<dbReference type="Pfam" id="PF00593">
    <property type="entry name" value="TonB_dep_Rec_b-barrel"/>
    <property type="match status" value="1"/>
</dbReference>
<evidence type="ECO:0000256" key="11">
    <source>
        <dbReference type="PROSITE-ProRule" id="PRU01360"/>
    </source>
</evidence>
<evidence type="ECO:0000256" key="6">
    <source>
        <dbReference type="ARBA" id="ARBA00023004"/>
    </source>
</evidence>
<accession>A0A1H4DXX9</accession>
<evidence type="ECO:0000256" key="4">
    <source>
        <dbReference type="ARBA" id="ARBA00022496"/>
    </source>
</evidence>
<keyword evidence="8 12" id="KW-0798">TonB box</keyword>
<dbReference type="InterPro" id="IPR000531">
    <property type="entry name" value="Beta-barrel_TonB"/>
</dbReference>
<keyword evidence="9 11" id="KW-0472">Membrane</keyword>
<keyword evidence="3 11" id="KW-1134">Transmembrane beta strand</keyword>
<evidence type="ECO:0000256" key="1">
    <source>
        <dbReference type="ARBA" id="ARBA00004571"/>
    </source>
</evidence>
<protein>
    <submittedName>
        <fullName evidence="15">Outer membrane receptor proteins, mostly Fe transport</fullName>
    </submittedName>
</protein>
<keyword evidence="2 11" id="KW-0813">Transport</keyword>
<keyword evidence="16" id="KW-1185">Reference proteome</keyword>
<evidence type="ECO:0000256" key="5">
    <source>
        <dbReference type="ARBA" id="ARBA00022692"/>
    </source>
</evidence>
<keyword evidence="15" id="KW-0675">Receptor</keyword>
<dbReference type="GO" id="GO:0006826">
    <property type="term" value="P:iron ion transport"/>
    <property type="evidence" value="ECO:0007669"/>
    <property type="project" value="UniProtKB-KW"/>
</dbReference>
<sequence length="880" mass="96140">MTQSRSSVLFTFIFVFCFSCFGIAQSQKGIIKGKISGSDGKALPGAIVSLSGTALNTATDESGNFLLQNIVPGIYMLKVSYQGYRQIVSKVNIKQGTTAVNLSLEDAGLALGEVIVSTQKRRQTSIEVPIAVSALSGTQLQRLNITEFDALSQYIPGLQIQLQSPNNPGFVIRGITSDDGDSRIQPRVSVFQDGVSISKSRGSAVELFDMERIEVIKGPQGTLFGRSAQIGAVHLIQNKPADSVSGELNLGYGNYAQKIANGFINTPIVPGKLLNRLAVAYNERDGFISNFSGGRLNGKNTIALRDIIRYKPGANTTADLILNYQYDNYPGTGFKSKLYAPAGGDTDPNTAADLEQGENLYIKRHVFGPTLIVNHTFSPAWSLTSTSAYRHFKADESFDADGTAAPVLWLSEISKGNQLSQEFRFNYTQDKFSGFIGSSYFYENGSQRVPLRTNEQSLYVAAVQPQLYQQFSTLLAGYPQLPDAFKQGIINLFRPQPLLVNGKPTLVQKLPDLSALAALPLPAQYAQLVQLLSNAPLQLMHEEESTNYGKSTAAEIFADGTYKVTSQFSLTAGIRGTYENLNGAYRSDAASGSSVLGLLLSGSPNILSTISNGKISASKDYFSYVGRIAANYMFDRNNIYATISRGRRPGVIDITPEATNFLKPEIVWSYEAGVKGIVAGTNINYDFTAYYYDWNNFQTSSFQNTSAGLRSVPDDAGKARSFGLESSLRYNFFQRSSIFANYGYIDAKFSDNNADGSAQEYAGNTFRLTPKHTFSTGLDLNFNAGKTNTIFVRPSFSYKSKVYFEDTNRADLSQNAFGVLNGQIGYRIDKKKYYEISLFGKNILDKKYIIDAGNSGDAIGLPTFIGGQRNLFGIMLKAGF</sequence>
<reference evidence="15 16" key="1">
    <citation type="submission" date="2016-10" db="EMBL/GenBank/DDBJ databases">
        <authorList>
            <person name="de Groot N.N."/>
        </authorList>
    </citation>
    <scope>NUCLEOTIDE SEQUENCE [LARGE SCALE GENOMIC DNA]</scope>
    <source>
        <strain evidence="15 16">DSM 19033</strain>
    </source>
</reference>
<evidence type="ECO:0000259" key="13">
    <source>
        <dbReference type="Pfam" id="PF00593"/>
    </source>
</evidence>
<dbReference type="PANTHER" id="PTHR32552">
    <property type="entry name" value="FERRICHROME IRON RECEPTOR-RELATED"/>
    <property type="match status" value="1"/>
</dbReference>
<dbReference type="InterPro" id="IPR013784">
    <property type="entry name" value="Carb-bd-like_fold"/>
</dbReference>
<evidence type="ECO:0000256" key="12">
    <source>
        <dbReference type="RuleBase" id="RU003357"/>
    </source>
</evidence>
<dbReference type="Gene3D" id="2.40.170.20">
    <property type="entry name" value="TonB-dependent receptor, beta-barrel domain"/>
    <property type="match status" value="2"/>
</dbReference>
<feature type="domain" description="TonB-dependent receptor plug" evidence="14">
    <location>
        <begin position="126"/>
        <end position="231"/>
    </location>
</feature>
<comment type="subcellular location">
    <subcellularLocation>
        <location evidence="1 11">Cell outer membrane</location>
        <topology evidence="1 11">Multi-pass membrane protein</topology>
    </subcellularLocation>
</comment>
<dbReference type="GO" id="GO:0009279">
    <property type="term" value="C:cell outer membrane"/>
    <property type="evidence" value="ECO:0007669"/>
    <property type="project" value="UniProtKB-SubCell"/>
</dbReference>
<evidence type="ECO:0000256" key="10">
    <source>
        <dbReference type="ARBA" id="ARBA00023237"/>
    </source>
</evidence>
<dbReference type="Pfam" id="PF07715">
    <property type="entry name" value="Plug"/>
    <property type="match status" value="1"/>
</dbReference>
<evidence type="ECO:0000256" key="2">
    <source>
        <dbReference type="ARBA" id="ARBA00022448"/>
    </source>
</evidence>
<organism evidence="15 16">
    <name type="scientific">Pedobacter hartonius</name>
    <dbReference type="NCBI Taxonomy" id="425514"/>
    <lineage>
        <taxon>Bacteria</taxon>
        <taxon>Pseudomonadati</taxon>
        <taxon>Bacteroidota</taxon>
        <taxon>Sphingobacteriia</taxon>
        <taxon>Sphingobacteriales</taxon>
        <taxon>Sphingobacteriaceae</taxon>
        <taxon>Pedobacter</taxon>
    </lineage>
</organism>
<evidence type="ECO:0000256" key="9">
    <source>
        <dbReference type="ARBA" id="ARBA00023136"/>
    </source>
</evidence>
<keyword evidence="7" id="KW-0406">Ion transport</keyword>
<keyword evidence="10 11" id="KW-0998">Cell outer membrane</keyword>
<dbReference type="InterPro" id="IPR012910">
    <property type="entry name" value="Plug_dom"/>
</dbReference>
<feature type="domain" description="TonB-dependent receptor-like beta-barrel" evidence="13">
    <location>
        <begin position="317"/>
        <end position="843"/>
    </location>
</feature>
<name>A0A1H4DXX9_9SPHI</name>
<evidence type="ECO:0000256" key="7">
    <source>
        <dbReference type="ARBA" id="ARBA00023065"/>
    </source>
</evidence>
<dbReference type="PANTHER" id="PTHR32552:SF81">
    <property type="entry name" value="TONB-DEPENDENT OUTER MEMBRANE RECEPTOR"/>
    <property type="match status" value="1"/>
</dbReference>
<dbReference type="PROSITE" id="PS52016">
    <property type="entry name" value="TONB_DEPENDENT_REC_3"/>
    <property type="match status" value="1"/>
</dbReference>
<dbReference type="STRING" id="425514.SAMN05443550_105156"/>
<gene>
    <name evidence="15" type="ORF">SAMN05443550_105156</name>
</gene>
<evidence type="ECO:0000256" key="8">
    <source>
        <dbReference type="ARBA" id="ARBA00023077"/>
    </source>
</evidence>
<dbReference type="Gene3D" id="2.60.40.1120">
    <property type="entry name" value="Carboxypeptidase-like, regulatory domain"/>
    <property type="match status" value="1"/>
</dbReference>
<evidence type="ECO:0000256" key="3">
    <source>
        <dbReference type="ARBA" id="ARBA00022452"/>
    </source>
</evidence>
<dbReference type="AlphaFoldDB" id="A0A1H4DXX9"/>
<dbReference type="GO" id="GO:0030246">
    <property type="term" value="F:carbohydrate binding"/>
    <property type="evidence" value="ECO:0007669"/>
    <property type="project" value="InterPro"/>
</dbReference>
<dbReference type="Pfam" id="PF13715">
    <property type="entry name" value="CarbopepD_reg_2"/>
    <property type="match status" value="1"/>
</dbReference>
<dbReference type="Proteomes" id="UP000198850">
    <property type="component" value="Unassembled WGS sequence"/>
</dbReference>